<dbReference type="InterPro" id="IPR003663">
    <property type="entry name" value="Sugar/inositol_transpt"/>
</dbReference>
<feature type="domain" description="Major facilitator superfamily (MFS) profile" evidence="7">
    <location>
        <begin position="34"/>
        <end position="477"/>
    </location>
</feature>
<evidence type="ECO:0000256" key="4">
    <source>
        <dbReference type="ARBA" id="ARBA00023136"/>
    </source>
</evidence>
<dbReference type="InterPro" id="IPR036259">
    <property type="entry name" value="MFS_trans_sf"/>
</dbReference>
<feature type="transmembrane region" description="Helical" evidence="6">
    <location>
        <begin position="453"/>
        <end position="473"/>
    </location>
</feature>
<dbReference type="GO" id="GO:0070837">
    <property type="term" value="P:dehydroascorbic acid transport"/>
    <property type="evidence" value="ECO:0007669"/>
    <property type="project" value="TreeGrafter"/>
</dbReference>
<feature type="transmembrane region" description="Helical" evidence="6">
    <location>
        <begin position="82"/>
        <end position="103"/>
    </location>
</feature>
<keyword evidence="5" id="KW-0813">Transport</keyword>
<comment type="subcellular location">
    <subcellularLocation>
        <location evidence="1">Membrane</location>
        <topology evidence="1">Multi-pass membrane protein</topology>
    </subcellularLocation>
</comment>
<evidence type="ECO:0000256" key="2">
    <source>
        <dbReference type="ARBA" id="ARBA00022692"/>
    </source>
</evidence>
<dbReference type="AlphaFoldDB" id="A0A3B3BAV3"/>
<dbReference type="PANTHER" id="PTHR23503:SF1">
    <property type="entry name" value="MAJOR FACILITATOR SUPERFAMILY (MFS) PROFILE DOMAIN-CONTAINING PROTEIN"/>
    <property type="match status" value="1"/>
</dbReference>
<evidence type="ECO:0000256" key="5">
    <source>
        <dbReference type="RuleBase" id="RU003346"/>
    </source>
</evidence>
<dbReference type="InterPro" id="IPR005829">
    <property type="entry name" value="Sugar_transporter_CS"/>
</dbReference>
<evidence type="ECO:0000256" key="1">
    <source>
        <dbReference type="ARBA" id="ARBA00004141"/>
    </source>
</evidence>
<sequence>MPEESVDECKPLLTKGIKESQRSKFPNKSLLLAAFATCIGGTFQCGYNISVINAPTMYVQAFINRTWNERYQANISESALTLLWSTIVSIFTLGGLLGVSIGGTLSVKLGRKGTLLTNNFFSLTAALLMGLSSSVRSFELLIIGRFLIGINAGIGLCVEPMFLGEISPTAFRGALGSGTSIFLTVGILSGQVMGLDEVLGKEEFWPYLLSTTCIPAILQLLILPWFPESPRYLFIDKGDEEGCKKALRQLHGLADCDSSLEDIQKEKSNLAGFRAKKPWELFADRSVRWQLLTIIVINMAQQLNGVNAMYFYADYVFLQSGIPIEKTPYATVGTGACECFTALTCGLLIECLGRKVLITGGYILMSICCILFTLTLAFQNVSPVFPYLSVACVFAFVLSFGLGPGGVTNILNNELFTQNARPAAFMIAGTVNWLSFFLVGLLFPFIVIGLQHYCFLVFFVVCSSVAVYILLVVPETKNKTFVEIQNEFKSTRKASTSDGSGATLLSTCL</sequence>
<dbReference type="InterPro" id="IPR005828">
    <property type="entry name" value="MFS_sugar_transport-like"/>
</dbReference>
<comment type="similarity">
    <text evidence="5">Belongs to the major facilitator superfamily. Sugar transporter (TC 2.A.1.1) family.</text>
</comment>
<feature type="transmembrane region" description="Helical" evidence="6">
    <location>
        <begin position="423"/>
        <end position="447"/>
    </location>
</feature>
<keyword evidence="4 6" id="KW-0472">Membrane</keyword>
<dbReference type="OMA" id="VMLMLWF"/>
<dbReference type="Proteomes" id="UP000261560">
    <property type="component" value="Unplaced"/>
</dbReference>
<feature type="transmembrane region" description="Helical" evidence="6">
    <location>
        <begin position="30"/>
        <end position="49"/>
    </location>
</feature>
<feature type="transmembrane region" description="Helical" evidence="6">
    <location>
        <begin position="204"/>
        <end position="226"/>
    </location>
</feature>
<proteinExistence type="inferred from homology"/>
<dbReference type="SUPFAM" id="SSF103473">
    <property type="entry name" value="MFS general substrate transporter"/>
    <property type="match status" value="1"/>
</dbReference>
<dbReference type="PROSITE" id="PS00217">
    <property type="entry name" value="SUGAR_TRANSPORT_2"/>
    <property type="match status" value="1"/>
</dbReference>
<dbReference type="PaxDb" id="30732-ENSOMEP00000002294"/>
<dbReference type="PROSITE" id="PS50850">
    <property type="entry name" value="MFS"/>
    <property type="match status" value="1"/>
</dbReference>
<dbReference type="GO" id="GO:0046323">
    <property type="term" value="P:D-glucose import"/>
    <property type="evidence" value="ECO:0007669"/>
    <property type="project" value="TreeGrafter"/>
</dbReference>
<dbReference type="InterPro" id="IPR045263">
    <property type="entry name" value="GLUT"/>
</dbReference>
<keyword evidence="3 6" id="KW-1133">Transmembrane helix</keyword>
<feature type="transmembrane region" description="Helical" evidence="6">
    <location>
        <begin position="140"/>
        <end position="158"/>
    </location>
</feature>
<dbReference type="GO" id="GO:0055056">
    <property type="term" value="F:D-glucose transmembrane transporter activity"/>
    <property type="evidence" value="ECO:0007669"/>
    <property type="project" value="TreeGrafter"/>
</dbReference>
<dbReference type="Gene3D" id="1.20.1250.20">
    <property type="entry name" value="MFS general substrate transporter like domains"/>
    <property type="match status" value="1"/>
</dbReference>
<accession>A0A3B3BAV3</accession>
<dbReference type="NCBIfam" id="TIGR00879">
    <property type="entry name" value="SP"/>
    <property type="match status" value="1"/>
</dbReference>
<protein>
    <submittedName>
        <fullName evidence="8">Solute carrier family 2 member 11b</fullName>
    </submittedName>
</protein>
<dbReference type="FunFam" id="1.20.1250.20:FF:000029">
    <property type="entry name" value="solute carrier family 2, facilitated glucose transporter member 4"/>
    <property type="match status" value="1"/>
</dbReference>
<dbReference type="KEGG" id="oml:112148234"/>
<dbReference type="CDD" id="cd17432">
    <property type="entry name" value="MFS_GLUT_Class2"/>
    <property type="match status" value="1"/>
</dbReference>
<dbReference type="GO" id="GO:0005886">
    <property type="term" value="C:plasma membrane"/>
    <property type="evidence" value="ECO:0007669"/>
    <property type="project" value="TreeGrafter"/>
</dbReference>
<feature type="transmembrane region" description="Helical" evidence="6">
    <location>
        <begin position="115"/>
        <end position="134"/>
    </location>
</feature>
<dbReference type="Ensembl" id="ENSOMET00000012743.1">
    <property type="protein sequence ID" value="ENSOMEP00000002294.1"/>
    <property type="gene ID" value="ENSOMEG00000003219.1"/>
</dbReference>
<keyword evidence="2 6" id="KW-0812">Transmembrane</keyword>
<dbReference type="InterPro" id="IPR020846">
    <property type="entry name" value="MFS_dom"/>
</dbReference>
<evidence type="ECO:0000259" key="7">
    <source>
        <dbReference type="PROSITE" id="PS50850"/>
    </source>
</evidence>
<feature type="transmembrane region" description="Helical" evidence="6">
    <location>
        <begin position="170"/>
        <end position="192"/>
    </location>
</feature>
<dbReference type="RefSeq" id="XP_024130927.1">
    <property type="nucleotide sequence ID" value="XM_024275159.2"/>
</dbReference>
<evidence type="ECO:0000256" key="6">
    <source>
        <dbReference type="SAM" id="Phobius"/>
    </source>
</evidence>
<dbReference type="GeneID" id="112148234"/>
<name>A0A3B3BAV3_ORYME</name>
<evidence type="ECO:0000313" key="8">
    <source>
        <dbReference type="Ensembl" id="ENSOMEP00000002294.1"/>
    </source>
</evidence>
<evidence type="ECO:0000256" key="3">
    <source>
        <dbReference type="ARBA" id="ARBA00022989"/>
    </source>
</evidence>
<evidence type="ECO:0000313" key="9">
    <source>
        <dbReference type="Proteomes" id="UP000261560"/>
    </source>
</evidence>
<dbReference type="Pfam" id="PF00083">
    <property type="entry name" value="Sugar_tr"/>
    <property type="match status" value="1"/>
</dbReference>
<keyword evidence="9" id="KW-1185">Reference proteome</keyword>
<dbReference type="STRING" id="30732.ENSOMEP00000002294"/>
<feature type="transmembrane region" description="Helical" evidence="6">
    <location>
        <begin position="384"/>
        <end position="411"/>
    </location>
</feature>
<feature type="transmembrane region" description="Helical" evidence="6">
    <location>
        <begin position="356"/>
        <end position="378"/>
    </location>
</feature>
<dbReference type="GeneTree" id="ENSGT00940000164243"/>
<organism evidence="8 9">
    <name type="scientific">Oryzias melastigma</name>
    <name type="common">Marine medaka</name>
    <dbReference type="NCBI Taxonomy" id="30732"/>
    <lineage>
        <taxon>Eukaryota</taxon>
        <taxon>Metazoa</taxon>
        <taxon>Chordata</taxon>
        <taxon>Craniata</taxon>
        <taxon>Vertebrata</taxon>
        <taxon>Euteleostomi</taxon>
        <taxon>Actinopterygii</taxon>
        <taxon>Neopterygii</taxon>
        <taxon>Teleostei</taxon>
        <taxon>Neoteleostei</taxon>
        <taxon>Acanthomorphata</taxon>
        <taxon>Ovalentaria</taxon>
        <taxon>Atherinomorphae</taxon>
        <taxon>Beloniformes</taxon>
        <taxon>Adrianichthyidae</taxon>
        <taxon>Oryziinae</taxon>
        <taxon>Oryzias</taxon>
    </lineage>
</organism>
<reference evidence="8" key="1">
    <citation type="submission" date="2025-08" db="UniProtKB">
        <authorList>
            <consortium name="Ensembl"/>
        </authorList>
    </citation>
    <scope>IDENTIFICATION</scope>
</reference>
<dbReference type="OrthoDB" id="8120565at2759"/>
<reference evidence="8" key="2">
    <citation type="submission" date="2025-09" db="UniProtKB">
        <authorList>
            <consortium name="Ensembl"/>
        </authorList>
    </citation>
    <scope>IDENTIFICATION</scope>
</reference>
<dbReference type="PRINTS" id="PR00171">
    <property type="entry name" value="SUGRTRNSPORT"/>
</dbReference>
<dbReference type="PANTHER" id="PTHR23503">
    <property type="entry name" value="SOLUTE CARRIER FAMILY 2"/>
    <property type="match status" value="1"/>
</dbReference>